<dbReference type="InterPro" id="IPR017455">
    <property type="entry name" value="Znf_FYVE-rel"/>
</dbReference>
<dbReference type="SUPFAM" id="SSF57903">
    <property type="entry name" value="FYVE/PHD zinc finger"/>
    <property type="match status" value="1"/>
</dbReference>
<dbReference type="GO" id="GO:0008270">
    <property type="term" value="F:zinc ion binding"/>
    <property type="evidence" value="ECO:0007669"/>
    <property type="project" value="UniProtKB-KW"/>
</dbReference>
<evidence type="ECO:0000313" key="16">
    <source>
        <dbReference type="EMBL" id="KAF0729416.1"/>
    </source>
</evidence>
<evidence type="ECO:0000259" key="15">
    <source>
        <dbReference type="PROSITE" id="PS51339"/>
    </source>
</evidence>
<evidence type="ECO:0000256" key="6">
    <source>
        <dbReference type="ARBA" id="ARBA00022801"/>
    </source>
</evidence>
<feature type="binding site" evidence="11">
    <location>
        <begin position="505"/>
        <end position="506"/>
    </location>
    <ligand>
        <name>substrate</name>
    </ligand>
</feature>
<dbReference type="Proteomes" id="UP000481153">
    <property type="component" value="Unassembled WGS sequence"/>
</dbReference>
<dbReference type="VEuPathDB" id="FungiDB:AeMF1_018334"/>
<evidence type="ECO:0000256" key="12">
    <source>
        <dbReference type="PROSITE-ProRule" id="PRU00091"/>
    </source>
</evidence>
<dbReference type="PANTHER" id="PTHR10807:SF128">
    <property type="entry name" value="PHOSPHATIDYLINOSITOL-3,5-BISPHOSPHATE 3-PHOSPHATASE"/>
    <property type="match status" value="1"/>
</dbReference>
<accession>A0A6G0WPS1</accession>
<feature type="compositionally biased region" description="Low complexity" evidence="13">
    <location>
        <begin position="874"/>
        <end position="886"/>
    </location>
</feature>
<comment type="subcellular location">
    <subcellularLocation>
        <location evidence="1">Membrane</location>
    </subcellularLocation>
</comment>
<dbReference type="InterPro" id="IPR016130">
    <property type="entry name" value="Tyr_Pase_AS"/>
</dbReference>
<dbReference type="Pfam" id="PF06602">
    <property type="entry name" value="Myotub-related"/>
    <property type="match status" value="1"/>
</dbReference>
<dbReference type="Gene3D" id="2.30.29.30">
    <property type="entry name" value="Pleckstrin-homology domain (PH domain)/Phosphotyrosine-binding domain (PTB)"/>
    <property type="match status" value="1"/>
</dbReference>
<feature type="binding site" evidence="11">
    <location>
        <begin position="571"/>
        <end position="577"/>
    </location>
    <ligand>
        <name>substrate</name>
    </ligand>
</feature>
<dbReference type="AlphaFoldDB" id="A0A6G0WPS1"/>
<keyword evidence="8" id="KW-0472">Membrane</keyword>
<dbReference type="GO" id="GO:0052629">
    <property type="term" value="F:phosphatidylinositol-3,5-bisphosphate 3-phosphatase activity"/>
    <property type="evidence" value="ECO:0007669"/>
    <property type="project" value="UniProtKB-EC"/>
</dbReference>
<feature type="region of interest" description="Disordered" evidence="13">
    <location>
        <begin position="997"/>
        <end position="1038"/>
    </location>
</feature>
<dbReference type="GO" id="GO:0016020">
    <property type="term" value="C:membrane"/>
    <property type="evidence" value="ECO:0007669"/>
    <property type="project" value="UniProtKB-SubCell"/>
</dbReference>
<comment type="caution">
    <text evidence="16">The sequence shown here is derived from an EMBL/GenBank/DDBJ whole genome shotgun (WGS) entry which is preliminary data.</text>
</comment>
<evidence type="ECO:0000256" key="2">
    <source>
        <dbReference type="ARBA" id="ARBA00007471"/>
    </source>
</evidence>
<feature type="region of interest" description="Disordered" evidence="13">
    <location>
        <begin position="857"/>
        <end position="891"/>
    </location>
</feature>
<keyword evidence="4" id="KW-0479">Metal-binding</keyword>
<dbReference type="EMBL" id="VJMJ01000164">
    <property type="protein sequence ID" value="KAF0729416.1"/>
    <property type="molecule type" value="Genomic_DNA"/>
</dbReference>
<comment type="similarity">
    <text evidence="2">Belongs to the protein-tyrosine phosphatase family. Non-receptor class myotubularin subfamily.</text>
</comment>
<name>A0A6G0WPS1_9STRA</name>
<dbReference type="EC" id="3.1.3.95" evidence="3"/>
<dbReference type="InterPro" id="IPR011011">
    <property type="entry name" value="Znf_FYVE_PHD"/>
</dbReference>
<evidence type="ECO:0000256" key="13">
    <source>
        <dbReference type="SAM" id="MobiDB-lite"/>
    </source>
</evidence>
<dbReference type="InterPro" id="IPR029021">
    <property type="entry name" value="Prot-tyrosine_phosphatase-like"/>
</dbReference>
<protein>
    <recommendedName>
        <fullName evidence="3">phosphatidylinositol-3,5-bisphosphate 3-phosphatase</fullName>
        <ecNumber evidence="3">3.1.3.95</ecNumber>
    </recommendedName>
    <alternativeName>
        <fullName evidence="9">Phosphatidylinositol-3,5-bisphosphate 3-phosphatase</fullName>
    </alternativeName>
</protein>
<evidence type="ECO:0000256" key="10">
    <source>
        <dbReference type="PIRSR" id="PIRSR630564-1"/>
    </source>
</evidence>
<reference evidence="16 17" key="1">
    <citation type="submission" date="2019-07" db="EMBL/GenBank/DDBJ databases">
        <title>Genomics analysis of Aphanomyces spp. identifies a new class of oomycete effector associated with host adaptation.</title>
        <authorList>
            <person name="Gaulin E."/>
        </authorList>
    </citation>
    <scope>NUCLEOTIDE SEQUENCE [LARGE SCALE GENOMIC DNA]</scope>
    <source>
        <strain evidence="16 17">ATCC 201684</strain>
    </source>
</reference>
<keyword evidence="6" id="KW-0378">Hydrolase</keyword>
<feature type="region of interest" description="Disordered" evidence="13">
    <location>
        <begin position="1"/>
        <end position="30"/>
    </location>
</feature>
<dbReference type="PROSITE" id="PS50178">
    <property type="entry name" value="ZF_FYVE"/>
    <property type="match status" value="1"/>
</dbReference>
<evidence type="ECO:0000313" key="17">
    <source>
        <dbReference type="Proteomes" id="UP000481153"/>
    </source>
</evidence>
<evidence type="ECO:0000256" key="4">
    <source>
        <dbReference type="ARBA" id="ARBA00022723"/>
    </source>
</evidence>
<dbReference type="InterPro" id="IPR003595">
    <property type="entry name" value="Tyr_Pase_cat"/>
</dbReference>
<dbReference type="PROSITE" id="PS51339">
    <property type="entry name" value="PPASE_MYOTUBULARIN"/>
    <property type="match status" value="1"/>
</dbReference>
<dbReference type="InterPro" id="IPR010569">
    <property type="entry name" value="Myotubularin-like_Pase_dom"/>
</dbReference>
<organism evidence="16 17">
    <name type="scientific">Aphanomyces euteiches</name>
    <dbReference type="NCBI Taxonomy" id="100861"/>
    <lineage>
        <taxon>Eukaryota</taxon>
        <taxon>Sar</taxon>
        <taxon>Stramenopiles</taxon>
        <taxon>Oomycota</taxon>
        <taxon>Saprolegniomycetes</taxon>
        <taxon>Saprolegniales</taxon>
        <taxon>Verrucalvaceae</taxon>
        <taxon>Aphanomyces</taxon>
    </lineage>
</organism>
<dbReference type="InterPro" id="IPR000306">
    <property type="entry name" value="Znf_FYVE"/>
</dbReference>
<evidence type="ECO:0000256" key="9">
    <source>
        <dbReference type="ARBA" id="ARBA00032571"/>
    </source>
</evidence>
<evidence type="ECO:0000256" key="11">
    <source>
        <dbReference type="PIRSR" id="PIRSR630564-2"/>
    </source>
</evidence>
<keyword evidence="7" id="KW-0862">Zinc</keyword>
<sequence length="1067" mass="121118">MAHLSRSLQIPPSAPAPAIRRRSEETPPNGREEALRQMMLLHEAQKSVVPWVPDALVDRCYQCQAFFSLVLRRHHCRRCGNVFCDSCSSARMPLVSAGFFTPVRVCDSCCEAAKKTHRRMYNERKRLSQSAHVLDVAHHEHHLFQPLSPMDESESSYAASPAAALMTTIIDVIPGEVVSFRSPNVRLRIPNGCEYAGTVFITNYRLVFSQASHECISSSEACQRSHRRYPAALPADQFTAAPRYHAIPLRTIERVKRQEIAETDTGILHVVCKDVRRIQLVFLGLVKQQTFGNFDRCDRDLRLRAPFFAKCFVEHFPHALLDGWAIYDPVAEFNRLGVGATTKWRITSINQAYDFCPSYSASIAVPASISDVVLRVAGAFRSKARIPALTWRDKKTGATICRSSQPLVGLGQKQCAEDVMLIQAIAATNPSSSTMVIVDARPWRNAMAQKTVGMAGYELTAHYETKVTESIESSSAAAAMEAEETTKTMMLGLTTCRLVFMGIENIHVMRRSFQKLSELCLVADPARDQPGKWHDQLAQTKWMDHLSCILHAAIEIVRLIKTDKASVLVHCSDGWDRTSQLTGLAELMLDPYYRTIRGFCLLVEKDWCSFGYKFCERTGHAGDASSQEISVVFVQWIDCVWQLWRQFPCSFEFNSRFLILILDHLYSCRFGTFLYDSEYHRVVEEGQQPTESLWTYLSSLEPSFISNPFYEPRKYSRQNWHARIVERRQAVEVQMMPWQHHHAVAAAHTPTMESHVGLEEKEDGVVWVHTDCHKGPPTTTTTMQHPSTTEDSNSVNQTIPAVSKKARKKIHSIVQDLDTGLMFPHVIETLASPLPSPSFVSTSSMVAAGMEYDSLEFGSLPRRPNDLDSDDGSSSESEGSQASSQDVRSFGPDADVLVPSVSVKCLRLWSEYYLRWDASATTDRNGDLEREAKLRDVLGELEYYKRKRADKDAMREEDRKAMDLFEEEMTQVLAEIEESHPLSSSWKQLPSNYQQYHTEGAIPKTRESPRRSTTPMRRRSPERSHLSRETLERHNNAMQVEELVEQHRVAMNRMAMQFEDLLSRMCH</sequence>
<evidence type="ECO:0000256" key="5">
    <source>
        <dbReference type="ARBA" id="ARBA00022771"/>
    </source>
</evidence>
<dbReference type="InterPro" id="IPR030564">
    <property type="entry name" value="Myotubularin"/>
</dbReference>
<keyword evidence="5 12" id="KW-0863">Zinc-finger</keyword>
<feature type="region of interest" description="Disordered" evidence="13">
    <location>
        <begin position="776"/>
        <end position="796"/>
    </location>
</feature>
<dbReference type="InterPro" id="IPR013083">
    <property type="entry name" value="Znf_RING/FYVE/PHD"/>
</dbReference>
<evidence type="ECO:0000256" key="8">
    <source>
        <dbReference type="ARBA" id="ARBA00023136"/>
    </source>
</evidence>
<keyword evidence="17" id="KW-1185">Reference proteome</keyword>
<feature type="compositionally biased region" description="Basic and acidic residues" evidence="13">
    <location>
        <begin position="1019"/>
        <end position="1035"/>
    </location>
</feature>
<gene>
    <name evidence="16" type="ORF">Ae201684_012917</name>
</gene>
<proteinExistence type="inferred from homology"/>
<dbReference type="SMART" id="SM00404">
    <property type="entry name" value="PTPc_motif"/>
    <property type="match status" value="1"/>
</dbReference>
<evidence type="ECO:0000256" key="3">
    <source>
        <dbReference type="ARBA" id="ARBA00012903"/>
    </source>
</evidence>
<evidence type="ECO:0000259" key="14">
    <source>
        <dbReference type="PROSITE" id="PS50178"/>
    </source>
</evidence>
<dbReference type="PROSITE" id="PS00383">
    <property type="entry name" value="TYR_PHOSPHATASE_1"/>
    <property type="match status" value="1"/>
</dbReference>
<dbReference type="Gene3D" id="3.30.40.10">
    <property type="entry name" value="Zinc/RING finger domain, C3HC4 (zinc finger)"/>
    <property type="match status" value="1"/>
</dbReference>
<dbReference type="SUPFAM" id="SSF52799">
    <property type="entry name" value="(Phosphotyrosine protein) phosphatases II"/>
    <property type="match status" value="1"/>
</dbReference>
<evidence type="ECO:0000256" key="7">
    <source>
        <dbReference type="ARBA" id="ARBA00022833"/>
    </source>
</evidence>
<feature type="compositionally biased region" description="Basic and acidic residues" evidence="13">
    <location>
        <begin position="21"/>
        <end position="30"/>
    </location>
</feature>
<feature type="compositionally biased region" description="Low complexity" evidence="13">
    <location>
        <begin position="776"/>
        <end position="789"/>
    </location>
</feature>
<dbReference type="SMART" id="SM00064">
    <property type="entry name" value="FYVE"/>
    <property type="match status" value="1"/>
</dbReference>
<dbReference type="InterPro" id="IPR011993">
    <property type="entry name" value="PH-like_dom_sf"/>
</dbReference>
<dbReference type="Pfam" id="PF01363">
    <property type="entry name" value="FYVE"/>
    <property type="match status" value="1"/>
</dbReference>
<dbReference type="GO" id="GO:0005737">
    <property type="term" value="C:cytoplasm"/>
    <property type="evidence" value="ECO:0007669"/>
    <property type="project" value="TreeGrafter"/>
</dbReference>
<feature type="domain" description="Myotubularin phosphatase" evidence="15">
    <location>
        <begin position="323"/>
        <end position="913"/>
    </location>
</feature>
<feature type="active site" description="Phosphocysteine intermediate" evidence="10">
    <location>
        <position position="571"/>
    </location>
</feature>
<feature type="domain" description="FYVE-type" evidence="14">
    <location>
        <begin position="54"/>
        <end position="114"/>
    </location>
</feature>
<dbReference type="SUPFAM" id="SSF50729">
    <property type="entry name" value="PH domain-like"/>
    <property type="match status" value="1"/>
</dbReference>
<dbReference type="PANTHER" id="PTHR10807">
    <property type="entry name" value="MYOTUBULARIN-RELATED"/>
    <property type="match status" value="1"/>
</dbReference>
<evidence type="ECO:0000256" key="1">
    <source>
        <dbReference type="ARBA" id="ARBA00004370"/>
    </source>
</evidence>